<evidence type="ECO:0000256" key="1">
    <source>
        <dbReference type="SAM" id="MobiDB-lite"/>
    </source>
</evidence>
<reference evidence="2" key="1">
    <citation type="submission" date="2020-12" db="EMBL/GenBank/DDBJ databases">
        <authorList>
            <person name="Iha C."/>
        </authorList>
    </citation>
    <scope>NUCLEOTIDE SEQUENCE</scope>
</reference>
<proteinExistence type="predicted"/>
<dbReference type="Proteomes" id="UP000708148">
    <property type="component" value="Unassembled WGS sequence"/>
</dbReference>
<dbReference type="AlphaFoldDB" id="A0A8S1IZ95"/>
<gene>
    <name evidence="2" type="ORF">OSTQU699_LOCUS5863</name>
</gene>
<evidence type="ECO:0000313" key="3">
    <source>
        <dbReference type="Proteomes" id="UP000708148"/>
    </source>
</evidence>
<accession>A0A8S1IZ95</accession>
<name>A0A8S1IZ95_9CHLO</name>
<keyword evidence="3" id="KW-1185">Reference proteome</keyword>
<evidence type="ECO:0000313" key="2">
    <source>
        <dbReference type="EMBL" id="CAD7700504.1"/>
    </source>
</evidence>
<organism evidence="2 3">
    <name type="scientific">Ostreobium quekettii</name>
    <dbReference type="NCBI Taxonomy" id="121088"/>
    <lineage>
        <taxon>Eukaryota</taxon>
        <taxon>Viridiplantae</taxon>
        <taxon>Chlorophyta</taxon>
        <taxon>core chlorophytes</taxon>
        <taxon>Ulvophyceae</taxon>
        <taxon>TCBD clade</taxon>
        <taxon>Bryopsidales</taxon>
        <taxon>Ostreobineae</taxon>
        <taxon>Ostreobiaceae</taxon>
        <taxon>Ostreobium</taxon>
    </lineage>
</organism>
<comment type="caution">
    <text evidence="2">The sequence shown here is derived from an EMBL/GenBank/DDBJ whole genome shotgun (WGS) entry which is preliminary data.</text>
</comment>
<protein>
    <submittedName>
        <fullName evidence="2">Uncharacterized protein</fullName>
    </submittedName>
</protein>
<sequence length="109" mass="11728">MDVGPPSLHGCCHHCYRSKTKRHKAVVAQPPGRHFQTIVSSICALQRQNSASICPTARTPPSPMPLRLPWGAATDAVSFPNNIRPSNANATQRSGMEPSAVHALQGRLP</sequence>
<feature type="compositionally biased region" description="Polar residues" evidence="1">
    <location>
        <begin position="82"/>
        <end position="94"/>
    </location>
</feature>
<feature type="region of interest" description="Disordered" evidence="1">
    <location>
        <begin position="82"/>
        <end position="109"/>
    </location>
</feature>
<dbReference type="EMBL" id="CAJHUC010001282">
    <property type="protein sequence ID" value="CAD7700504.1"/>
    <property type="molecule type" value="Genomic_DNA"/>
</dbReference>